<name>A0A397W7W5_9GLOM</name>
<gene>
    <name evidence="2" type="ORF">C2G38_1777219</name>
</gene>
<dbReference type="STRING" id="44941.A0A397W7W5"/>
<protein>
    <submittedName>
        <fullName evidence="2">Uncharacterized protein</fullName>
    </submittedName>
</protein>
<proteinExistence type="predicted"/>
<dbReference type="AlphaFoldDB" id="A0A397W7W5"/>
<keyword evidence="1" id="KW-0472">Membrane</keyword>
<feature type="transmembrane region" description="Helical" evidence="1">
    <location>
        <begin position="265"/>
        <end position="286"/>
    </location>
</feature>
<dbReference type="EMBL" id="QKWP01000098">
    <property type="protein sequence ID" value="RIB27416.1"/>
    <property type="molecule type" value="Genomic_DNA"/>
</dbReference>
<evidence type="ECO:0000313" key="3">
    <source>
        <dbReference type="Proteomes" id="UP000266673"/>
    </source>
</evidence>
<reference evidence="2 3" key="1">
    <citation type="submission" date="2018-06" db="EMBL/GenBank/DDBJ databases">
        <title>Comparative genomics reveals the genomic features of Rhizophagus irregularis, R. cerebriforme, R. diaphanum and Gigaspora rosea, and their symbiotic lifestyle signature.</title>
        <authorList>
            <person name="Morin E."/>
            <person name="San Clemente H."/>
            <person name="Chen E.C.H."/>
            <person name="De La Providencia I."/>
            <person name="Hainaut M."/>
            <person name="Kuo A."/>
            <person name="Kohler A."/>
            <person name="Murat C."/>
            <person name="Tang N."/>
            <person name="Roy S."/>
            <person name="Loubradou J."/>
            <person name="Henrissat B."/>
            <person name="Grigoriev I.V."/>
            <person name="Corradi N."/>
            <person name="Roux C."/>
            <person name="Martin F.M."/>
        </authorList>
    </citation>
    <scope>NUCLEOTIDE SEQUENCE [LARGE SCALE GENOMIC DNA]</scope>
    <source>
        <strain evidence="2 3">DAOM 194757</strain>
    </source>
</reference>
<dbReference type="Proteomes" id="UP000266673">
    <property type="component" value="Unassembled WGS sequence"/>
</dbReference>
<keyword evidence="1" id="KW-0812">Transmembrane</keyword>
<keyword evidence="3" id="KW-1185">Reference proteome</keyword>
<comment type="caution">
    <text evidence="2">The sequence shown here is derived from an EMBL/GenBank/DDBJ whole genome shotgun (WGS) entry which is preliminary data.</text>
</comment>
<feature type="transmembrane region" description="Helical" evidence="1">
    <location>
        <begin position="298"/>
        <end position="320"/>
    </location>
</feature>
<evidence type="ECO:0000256" key="1">
    <source>
        <dbReference type="SAM" id="Phobius"/>
    </source>
</evidence>
<organism evidence="2 3">
    <name type="scientific">Gigaspora rosea</name>
    <dbReference type="NCBI Taxonomy" id="44941"/>
    <lineage>
        <taxon>Eukaryota</taxon>
        <taxon>Fungi</taxon>
        <taxon>Fungi incertae sedis</taxon>
        <taxon>Mucoromycota</taxon>
        <taxon>Glomeromycotina</taxon>
        <taxon>Glomeromycetes</taxon>
        <taxon>Diversisporales</taxon>
        <taxon>Gigasporaceae</taxon>
        <taxon>Gigaspora</taxon>
    </lineage>
</organism>
<sequence>MINITFNGPIAFSDGNLYIYQKINSTFILRQLINNRYLNLLYDCGRISGGVITLKVLSCTFNDPGGHYFIQMDNNFVKSAVYNKPILGIDQNMWSFQTNNNTSSEKNIDNSGDIRGILRLTISGSQFFQELDDSGKHDFFVTLIDQLIPMIPTEKGRLESNKHYQLNTPNILISLFIHEAKDNEKLTATNIKDYLHQLIINKEFTGLSLGDVTNFLDETYGFQQFQGIRKKYSALIIIVIMAFIILPLLPFIFSFELKFKNFKKIIFVALKIGFIILNFVLLILFVAHNSNNIPELHLPSVLILSIPLLINFCIAMNAIYKEIKIPLLVKILKNGLLNIVV</sequence>
<accession>A0A397W7W5</accession>
<keyword evidence="1" id="KW-1133">Transmembrane helix</keyword>
<evidence type="ECO:0000313" key="2">
    <source>
        <dbReference type="EMBL" id="RIB27416.1"/>
    </source>
</evidence>
<feature type="transmembrane region" description="Helical" evidence="1">
    <location>
        <begin position="232"/>
        <end position="253"/>
    </location>
</feature>